<comment type="function">
    <text evidence="8">Low-potential electron donor to a number of redox enzymes.</text>
</comment>
<protein>
    <recommendedName>
        <fullName evidence="3 8">Flavodoxin</fullName>
    </recommendedName>
</protein>
<evidence type="ECO:0000256" key="2">
    <source>
        <dbReference type="ARBA" id="ARBA00005267"/>
    </source>
</evidence>
<dbReference type="RefSeq" id="WP_155305331.1">
    <property type="nucleotide sequence ID" value="NZ_AP021875.1"/>
</dbReference>
<keyword evidence="5 8" id="KW-0285">Flavoprotein</keyword>
<proteinExistence type="inferred from homology"/>
<dbReference type="Pfam" id="PF00258">
    <property type="entry name" value="Flavodoxin_1"/>
    <property type="match status" value="1"/>
</dbReference>
<comment type="similarity">
    <text evidence="2 8">Belongs to the flavodoxin family.</text>
</comment>
<evidence type="ECO:0000256" key="4">
    <source>
        <dbReference type="ARBA" id="ARBA00022448"/>
    </source>
</evidence>
<dbReference type="GO" id="GO:0009055">
    <property type="term" value="F:electron transfer activity"/>
    <property type="evidence" value="ECO:0007669"/>
    <property type="project" value="UniProtKB-UniRule"/>
</dbReference>
<keyword evidence="4 8" id="KW-0813">Transport</keyword>
<evidence type="ECO:0000256" key="8">
    <source>
        <dbReference type="RuleBase" id="RU367037"/>
    </source>
</evidence>
<accession>A0A5K7Z8M5</accession>
<dbReference type="GO" id="GO:0010181">
    <property type="term" value="F:FMN binding"/>
    <property type="evidence" value="ECO:0007669"/>
    <property type="project" value="UniProtKB-UniRule"/>
</dbReference>
<dbReference type="SUPFAM" id="SSF52218">
    <property type="entry name" value="Flavoproteins"/>
    <property type="match status" value="1"/>
</dbReference>
<gene>
    <name evidence="10" type="ORF">DSCW_39260</name>
</gene>
<evidence type="ECO:0000256" key="3">
    <source>
        <dbReference type="ARBA" id="ARBA00017869"/>
    </source>
</evidence>
<evidence type="ECO:0000259" key="9">
    <source>
        <dbReference type="PROSITE" id="PS50902"/>
    </source>
</evidence>
<evidence type="ECO:0000256" key="5">
    <source>
        <dbReference type="ARBA" id="ARBA00022630"/>
    </source>
</evidence>
<dbReference type="InterPro" id="IPR029039">
    <property type="entry name" value="Flavoprotein-like_sf"/>
</dbReference>
<keyword evidence="6 8" id="KW-0288">FMN</keyword>
<dbReference type="NCBIfam" id="TIGR01753">
    <property type="entry name" value="flav_short"/>
    <property type="match status" value="1"/>
</dbReference>
<evidence type="ECO:0000313" key="10">
    <source>
        <dbReference type="EMBL" id="BBO76509.1"/>
    </source>
</evidence>
<evidence type="ECO:0000256" key="7">
    <source>
        <dbReference type="ARBA" id="ARBA00022982"/>
    </source>
</evidence>
<dbReference type="PROSITE" id="PS00201">
    <property type="entry name" value="FLAVODOXIN"/>
    <property type="match status" value="1"/>
</dbReference>
<dbReference type="InterPro" id="IPR008254">
    <property type="entry name" value="Flavodoxin/NO_synth"/>
</dbReference>
<dbReference type="Proteomes" id="UP000427769">
    <property type="component" value="Chromosome"/>
</dbReference>
<keyword evidence="11" id="KW-1185">Reference proteome</keyword>
<dbReference type="PRINTS" id="PR00369">
    <property type="entry name" value="FLAVODOXIN"/>
</dbReference>
<evidence type="ECO:0000256" key="6">
    <source>
        <dbReference type="ARBA" id="ARBA00022643"/>
    </source>
</evidence>
<dbReference type="InterPro" id="IPR001094">
    <property type="entry name" value="Flavdoxin-like"/>
</dbReference>
<dbReference type="PANTHER" id="PTHR42809:SF1">
    <property type="entry name" value="FLAVODOXIN 1"/>
    <property type="match status" value="1"/>
</dbReference>
<organism evidence="10 11">
    <name type="scientific">Desulfosarcina widdelii</name>
    <dbReference type="NCBI Taxonomy" id="947919"/>
    <lineage>
        <taxon>Bacteria</taxon>
        <taxon>Pseudomonadati</taxon>
        <taxon>Thermodesulfobacteriota</taxon>
        <taxon>Desulfobacteria</taxon>
        <taxon>Desulfobacterales</taxon>
        <taxon>Desulfosarcinaceae</taxon>
        <taxon>Desulfosarcina</taxon>
    </lineage>
</organism>
<dbReference type="PANTHER" id="PTHR42809">
    <property type="entry name" value="FLAVODOXIN 2"/>
    <property type="match status" value="1"/>
</dbReference>
<dbReference type="Gene3D" id="3.40.50.360">
    <property type="match status" value="1"/>
</dbReference>
<name>A0A5K7Z8M5_9BACT</name>
<dbReference type="InterPro" id="IPR010087">
    <property type="entry name" value="Flav_short"/>
</dbReference>
<dbReference type="InterPro" id="IPR001226">
    <property type="entry name" value="Flavodoxin_CS"/>
</dbReference>
<evidence type="ECO:0000313" key="11">
    <source>
        <dbReference type="Proteomes" id="UP000427769"/>
    </source>
</evidence>
<comment type="cofactor">
    <cofactor evidence="1 8">
        <name>FMN</name>
        <dbReference type="ChEBI" id="CHEBI:58210"/>
    </cofactor>
</comment>
<dbReference type="InterPro" id="IPR050619">
    <property type="entry name" value="Flavodoxin"/>
</dbReference>
<keyword evidence="7 8" id="KW-0249">Electron transport</keyword>
<evidence type="ECO:0000256" key="1">
    <source>
        <dbReference type="ARBA" id="ARBA00001917"/>
    </source>
</evidence>
<dbReference type="EMBL" id="AP021875">
    <property type="protein sequence ID" value="BBO76509.1"/>
    <property type="molecule type" value="Genomic_DNA"/>
</dbReference>
<dbReference type="PROSITE" id="PS50902">
    <property type="entry name" value="FLAVODOXIN_LIKE"/>
    <property type="match status" value="1"/>
</dbReference>
<dbReference type="AlphaFoldDB" id="A0A5K7Z8M5"/>
<dbReference type="KEGG" id="dwd:DSCW_39260"/>
<reference evidence="10 11" key="1">
    <citation type="submission" date="2019-11" db="EMBL/GenBank/DDBJ databases">
        <title>Comparative genomics of hydrocarbon-degrading Desulfosarcina strains.</title>
        <authorList>
            <person name="Watanabe M."/>
            <person name="Kojima H."/>
            <person name="Fukui M."/>
        </authorList>
    </citation>
    <scope>NUCLEOTIDE SEQUENCE [LARGE SCALE GENOMIC DNA]</scope>
    <source>
        <strain evidence="10 11">PP31</strain>
    </source>
</reference>
<sequence length="149" mass="16017">MKKALIIFGSATGNTEEMAGMVKTILEQADFEVEVKEVTDASTADLTADHDLLLLDCPAYGDDEIELQEDFADFTEQLDGVRLDGKPFAVFAPGDSSYEHFCGSVDMLEDKMNDLGGKMVNDGLKIDGDPGDAEGEIEAWVESTAASVV</sequence>
<feature type="domain" description="Flavodoxin-like" evidence="9">
    <location>
        <begin position="4"/>
        <end position="145"/>
    </location>
</feature>
<dbReference type="OrthoDB" id="9790745at2"/>